<dbReference type="Pfam" id="PF26344">
    <property type="entry name" value="YuzC"/>
    <property type="match status" value="1"/>
</dbReference>
<dbReference type="RefSeq" id="WP_160850115.1">
    <property type="nucleotide sequence ID" value="NZ_WMEQ01000005.1"/>
</dbReference>
<evidence type="ECO:0000313" key="2">
    <source>
        <dbReference type="Proteomes" id="UP000468638"/>
    </source>
</evidence>
<evidence type="ECO:0000313" key="1">
    <source>
        <dbReference type="EMBL" id="MYL33764.1"/>
    </source>
</evidence>
<sequence length="127" mass="14939">MYPYYPNPVYFIPYTPHAYIRNGYHPQPRPTYPEVNTEQLTESAKSFQELMKDAQMVLQEFISSHQFSFEVIDAAQKSKDEKVKQLIKSTGIKHPVDIHYNPDSLRLTFRAKQNDIDCCKLTMALHW</sequence>
<comment type="caution">
    <text evidence="1">The sequence shown here is derived from an EMBL/GenBank/DDBJ whole genome shotgun (WGS) entry which is preliminary data.</text>
</comment>
<dbReference type="InterPro" id="IPR058870">
    <property type="entry name" value="YuzC"/>
</dbReference>
<dbReference type="Proteomes" id="UP000468638">
    <property type="component" value="Unassembled WGS sequence"/>
</dbReference>
<dbReference type="EMBL" id="WMEQ01000005">
    <property type="protein sequence ID" value="MYL33764.1"/>
    <property type="molecule type" value="Genomic_DNA"/>
</dbReference>
<dbReference type="AlphaFoldDB" id="A0A6I4ZXD0"/>
<gene>
    <name evidence="1" type="ORF">GLW05_09150</name>
</gene>
<organism evidence="1 2">
    <name type="scientific">Pontibacillus yanchengensis</name>
    <dbReference type="NCBI Taxonomy" id="462910"/>
    <lineage>
        <taxon>Bacteria</taxon>
        <taxon>Bacillati</taxon>
        <taxon>Bacillota</taxon>
        <taxon>Bacilli</taxon>
        <taxon>Bacillales</taxon>
        <taxon>Bacillaceae</taxon>
        <taxon>Pontibacillus</taxon>
    </lineage>
</organism>
<reference evidence="1 2" key="1">
    <citation type="submission" date="2019-11" db="EMBL/GenBank/DDBJ databases">
        <title>Genome sequences of 17 halophilic strains isolated from different environments.</title>
        <authorList>
            <person name="Furrow R.E."/>
        </authorList>
    </citation>
    <scope>NUCLEOTIDE SEQUENCE [LARGE SCALE GENOMIC DNA]</scope>
    <source>
        <strain evidence="1 2">22514_16_FS</strain>
    </source>
</reference>
<accession>A0A6I4ZXD0</accession>
<protein>
    <submittedName>
        <fullName evidence="1">Uncharacterized protein</fullName>
    </submittedName>
</protein>
<name>A0A6I4ZXD0_9BACI</name>
<proteinExistence type="predicted"/>
<dbReference type="OrthoDB" id="2615349at2"/>